<dbReference type="PANTHER" id="PTHR46455">
    <property type="entry name" value="SET AND MYND DOMAIN CONTAINING, ARTHROPOD-SPECIFIC, MEMBER 4, ISOFORM A"/>
    <property type="match status" value="1"/>
</dbReference>
<organism evidence="3 4">
    <name type="scientific">Allacma fusca</name>
    <dbReference type="NCBI Taxonomy" id="39272"/>
    <lineage>
        <taxon>Eukaryota</taxon>
        <taxon>Metazoa</taxon>
        <taxon>Ecdysozoa</taxon>
        <taxon>Arthropoda</taxon>
        <taxon>Hexapoda</taxon>
        <taxon>Collembola</taxon>
        <taxon>Symphypleona</taxon>
        <taxon>Sminthuridae</taxon>
        <taxon>Allacma</taxon>
    </lineage>
</organism>
<reference evidence="3" key="1">
    <citation type="submission" date="2021-06" db="EMBL/GenBank/DDBJ databases">
        <authorList>
            <person name="Hodson N. C."/>
            <person name="Mongue J. A."/>
            <person name="Jaron S. K."/>
        </authorList>
    </citation>
    <scope>NUCLEOTIDE SEQUENCE</scope>
</reference>
<keyword evidence="4" id="KW-1185">Reference proteome</keyword>
<evidence type="ECO:0000256" key="1">
    <source>
        <dbReference type="SAM" id="MobiDB-lite"/>
    </source>
</evidence>
<dbReference type="PROSITE" id="PS50280">
    <property type="entry name" value="SET"/>
    <property type="match status" value="1"/>
</dbReference>
<feature type="domain" description="SET" evidence="2">
    <location>
        <begin position="28"/>
        <end position="267"/>
    </location>
</feature>
<proteinExistence type="predicted"/>
<dbReference type="PANTHER" id="PTHR46455:SF5">
    <property type="entry name" value="SET AND MYND DOMAIN CONTAINING, ARTHROPOD-SPECIFIC, MEMBER 4, ISOFORM A"/>
    <property type="match status" value="1"/>
</dbReference>
<accession>A0A8J2KHL4</accession>
<evidence type="ECO:0000259" key="2">
    <source>
        <dbReference type="PROSITE" id="PS50280"/>
    </source>
</evidence>
<sequence length="504" mass="57430">MGRKKHSKKLSTAVVDENASAGDTNEEPKLYTCEVSPIFGRYLKSKVEIKKGTLILSEKYLVAGPMRSSGLICLGCHSEFRDNKDRRQCSKCSWPVCGEKCASSKFHVNECKFFMENKIPPPRVLDNNSETAFDFGAITVLRGLLLKLNNEHDWKLLQTLEHHSQVRKDLPLWEENVKNVVEPLGKRYELNKFFTDEEIHNVCGILEVNAFELGEEFSYRGIFPSAAMMAHECIPNATHFEDSKEGIIQIRSTVDIPPGTPITGTTQRRRMLVETKFFECVCDRCSDPAELGTNMSTLLCPKCRTGHVLNAKAKDKDILWQCSSCQAIMYPEEVDLLLDKYMSTAESTNGVRASETFLQDCSKYFHKNHFVPFGVKFNLCQAYGREKTPIQELHESELEKKLVLCQEVLEILDRVTPGYTITRGLILYELQATEILMSRRLFETRKFSKALLKRRLEGTVKILMEAIDILSFAHESTPEYAMAAAAKAETLIDLRRWINILKSK</sequence>
<comment type="caution">
    <text evidence="3">The sequence shown here is derived from an EMBL/GenBank/DDBJ whole genome shotgun (WGS) entry which is preliminary data.</text>
</comment>
<dbReference type="InterPro" id="IPR053010">
    <property type="entry name" value="SET_SmydA-8"/>
</dbReference>
<dbReference type="EMBL" id="CAJVCH010329213">
    <property type="protein sequence ID" value="CAG7786915.1"/>
    <property type="molecule type" value="Genomic_DNA"/>
</dbReference>
<dbReference type="AlphaFoldDB" id="A0A8J2KHL4"/>
<evidence type="ECO:0000313" key="3">
    <source>
        <dbReference type="EMBL" id="CAG7786915.1"/>
    </source>
</evidence>
<dbReference type="InterPro" id="IPR001214">
    <property type="entry name" value="SET_dom"/>
</dbReference>
<dbReference type="Proteomes" id="UP000708208">
    <property type="component" value="Unassembled WGS sequence"/>
</dbReference>
<dbReference type="OrthoDB" id="265717at2759"/>
<name>A0A8J2KHL4_9HEXA</name>
<dbReference type="CDD" id="cd20071">
    <property type="entry name" value="SET_SMYD"/>
    <property type="match status" value="1"/>
</dbReference>
<evidence type="ECO:0000313" key="4">
    <source>
        <dbReference type="Proteomes" id="UP000708208"/>
    </source>
</evidence>
<protein>
    <recommendedName>
        <fullName evidence="2">SET domain-containing protein</fullName>
    </recommendedName>
</protein>
<feature type="region of interest" description="Disordered" evidence="1">
    <location>
        <begin position="1"/>
        <end position="24"/>
    </location>
</feature>
<gene>
    <name evidence="3" type="ORF">AFUS01_LOCUS25461</name>
</gene>